<dbReference type="RefSeq" id="WP_265168229.1">
    <property type="nucleotide sequence ID" value="NZ_AP023081.1"/>
</dbReference>
<dbReference type="Proteomes" id="UP001064896">
    <property type="component" value="Chromosome"/>
</dbReference>
<reference evidence="1" key="1">
    <citation type="submission" date="2020-05" db="EMBL/GenBank/DDBJ databases">
        <title>Complete genome sequence of Pseudomonas sp. Sm006.</title>
        <authorList>
            <person name="Takeuchi K."/>
            <person name="Someya N."/>
        </authorList>
    </citation>
    <scope>NUCLEOTIDE SEQUENCE</scope>
    <source>
        <strain evidence="1">Sm006</strain>
    </source>
</reference>
<protein>
    <submittedName>
        <fullName evidence="1">Uncharacterized protein</fullName>
    </submittedName>
</protein>
<evidence type="ECO:0000313" key="1">
    <source>
        <dbReference type="EMBL" id="BCD88035.1"/>
    </source>
</evidence>
<evidence type="ECO:0000313" key="2">
    <source>
        <dbReference type="Proteomes" id="UP001064896"/>
    </source>
</evidence>
<proteinExistence type="predicted"/>
<gene>
    <name evidence="1" type="ORF">PSm6_44420</name>
</gene>
<organism evidence="1 2">
    <name type="scientific">Pseudomonas solani</name>
    <dbReference type="NCBI Taxonomy" id="2731552"/>
    <lineage>
        <taxon>Bacteria</taxon>
        <taxon>Pseudomonadati</taxon>
        <taxon>Pseudomonadota</taxon>
        <taxon>Gammaproteobacteria</taxon>
        <taxon>Pseudomonadales</taxon>
        <taxon>Pseudomonadaceae</taxon>
        <taxon>Pseudomonas</taxon>
    </lineage>
</organism>
<sequence length="98" mass="11513">MAMTAIAHQHQINRDYDRRLAQDLRSDQLRDDIDWERLEEIMADAPKAQRKEFWSNLLPLLDTYPRFLGKQSVQLIAEPLHDAVAEAIDAQVRKETDR</sequence>
<dbReference type="EMBL" id="AP023081">
    <property type="protein sequence ID" value="BCD88035.1"/>
    <property type="molecule type" value="Genomic_DNA"/>
</dbReference>
<name>A0ABM7LEM5_9PSED</name>
<keyword evidence="2" id="KW-1185">Reference proteome</keyword>
<accession>A0ABM7LEM5</accession>